<dbReference type="PANTHER" id="PTHR32507:SF0">
    <property type="entry name" value="NA(+)_H(+) ANTIPORTER 2-RELATED"/>
    <property type="match status" value="1"/>
</dbReference>
<feature type="transmembrane region" description="Helical" evidence="10">
    <location>
        <begin position="260"/>
        <end position="279"/>
    </location>
</feature>
<dbReference type="Gene3D" id="1.20.1530.20">
    <property type="match status" value="1"/>
</dbReference>
<feature type="transmembrane region" description="Helical" evidence="10">
    <location>
        <begin position="321"/>
        <end position="344"/>
    </location>
</feature>
<feature type="transmembrane region" description="Helical" evidence="10">
    <location>
        <begin position="136"/>
        <end position="156"/>
    </location>
</feature>
<accession>A0ABW2INM8</accession>
<feature type="transmembrane region" description="Helical" evidence="10">
    <location>
        <begin position="31"/>
        <end position="50"/>
    </location>
</feature>
<sequence length="666" mass="70937">MHDNLILAVAIIGVLGIGAQWLAWRFQAPAIVLMSVAGLFVGPFWAWMFGHPLLNPSEVFATGGVDAHGKAISSLLGPIISLAVAVILFEGGLNLRFHELRESGKAVMRLIFIGTPIAWGLGTLAAHYAAGLSWPVAILFAGILVVTGPTVIMPLLRQSKLGGKVGSTLKWEGIVNDPVGALLAVVVYEALRVLNAGENPLYAAGWIFVAAVMAGCLGVAFGYGLVHMFRRGWAPEYLKAPILLSGVIACYSLAEMIEHETGLVAVTVFGMALANARFASLQEVRKFKENIAVLLISGVFVILTADLTPQDIASAFNFPTFAFLFCMLFIVRPISAGLTTLGALKPKESALIGWIAPRGIVAVAISGFFAERMVADGYEDASRLTTLAFAMAITTVVLHGFTIKPIARWLGLVRVNRPGTLIVGSTPWSVGFAKCLSDAGADVILADSNFGRLRGARQANLDRFYGEVVSEGAELQLDHSKFDSVVAVSANDPYNALVCSHFGPELGRNHAFQLASQDLEEDNPRAINLAARGQTLGGRGRTYDALIRDTYRGWTFSKTTLTEGFTLENLKAKRPDADLLAELRPDGSMVFLGPSRSAKGGVGVTVISFGPETAVTEPETKDGADEAEAENADTSSTENEALPEAKKAGLLSRIKNPKSTGERSSL</sequence>
<keyword evidence="13" id="KW-1185">Reference proteome</keyword>
<dbReference type="SUPFAM" id="SSF51735">
    <property type="entry name" value="NAD(P)-binding Rossmann-fold domains"/>
    <property type="match status" value="1"/>
</dbReference>
<gene>
    <name evidence="12" type="ORF">ACFQS8_12495</name>
</gene>
<keyword evidence="3" id="KW-0050">Antiport</keyword>
<keyword evidence="2" id="KW-0813">Transport</keyword>
<reference evidence="13" key="1">
    <citation type="journal article" date="2019" name="Int. J. Syst. Evol. Microbiol.">
        <title>The Global Catalogue of Microorganisms (GCM) 10K type strain sequencing project: providing services to taxonomists for standard genome sequencing and annotation.</title>
        <authorList>
            <consortium name="The Broad Institute Genomics Platform"/>
            <consortium name="The Broad Institute Genome Sequencing Center for Infectious Disease"/>
            <person name="Wu L."/>
            <person name="Ma J."/>
        </authorList>
    </citation>
    <scope>NUCLEOTIDE SEQUENCE [LARGE SCALE GENOMIC DNA]</scope>
    <source>
        <strain evidence="13">CCUG 51308</strain>
    </source>
</reference>
<evidence type="ECO:0000256" key="7">
    <source>
        <dbReference type="ARBA" id="ARBA00023065"/>
    </source>
</evidence>
<feature type="transmembrane region" description="Helical" evidence="10">
    <location>
        <begin position="291"/>
        <end position="309"/>
    </location>
</feature>
<dbReference type="Proteomes" id="UP001596492">
    <property type="component" value="Unassembled WGS sequence"/>
</dbReference>
<evidence type="ECO:0000259" key="11">
    <source>
        <dbReference type="Pfam" id="PF00999"/>
    </source>
</evidence>
<proteinExistence type="predicted"/>
<dbReference type="InterPro" id="IPR036291">
    <property type="entry name" value="NAD(P)-bd_dom_sf"/>
</dbReference>
<feature type="transmembrane region" description="Helical" evidence="10">
    <location>
        <begin position="351"/>
        <end position="369"/>
    </location>
</feature>
<keyword evidence="8 10" id="KW-0472">Membrane</keyword>
<dbReference type="PANTHER" id="PTHR32507">
    <property type="entry name" value="NA(+)/H(+) ANTIPORTER 1"/>
    <property type="match status" value="1"/>
</dbReference>
<evidence type="ECO:0000256" key="10">
    <source>
        <dbReference type="SAM" id="Phobius"/>
    </source>
</evidence>
<dbReference type="InterPro" id="IPR038770">
    <property type="entry name" value="Na+/solute_symporter_sf"/>
</dbReference>
<dbReference type="Pfam" id="PF00999">
    <property type="entry name" value="Na_H_Exchanger"/>
    <property type="match status" value="1"/>
</dbReference>
<keyword evidence="6 10" id="KW-1133">Transmembrane helix</keyword>
<keyword evidence="4" id="KW-1003">Cell membrane</keyword>
<evidence type="ECO:0000256" key="9">
    <source>
        <dbReference type="SAM" id="MobiDB-lite"/>
    </source>
</evidence>
<evidence type="ECO:0000256" key="6">
    <source>
        <dbReference type="ARBA" id="ARBA00022989"/>
    </source>
</evidence>
<feature type="transmembrane region" description="Helical" evidence="10">
    <location>
        <begin position="237"/>
        <end position="254"/>
    </location>
</feature>
<evidence type="ECO:0000256" key="5">
    <source>
        <dbReference type="ARBA" id="ARBA00022692"/>
    </source>
</evidence>
<dbReference type="EMBL" id="JBHTBR010000005">
    <property type="protein sequence ID" value="MFC7292441.1"/>
    <property type="molecule type" value="Genomic_DNA"/>
</dbReference>
<feature type="transmembrane region" description="Helical" evidence="10">
    <location>
        <begin position="203"/>
        <end position="225"/>
    </location>
</feature>
<evidence type="ECO:0000256" key="1">
    <source>
        <dbReference type="ARBA" id="ARBA00004651"/>
    </source>
</evidence>
<dbReference type="InterPro" id="IPR006153">
    <property type="entry name" value="Cation/H_exchanger_TM"/>
</dbReference>
<feature type="domain" description="Cation/H+ exchanger transmembrane" evidence="11">
    <location>
        <begin position="22"/>
        <end position="409"/>
    </location>
</feature>
<comment type="subcellular location">
    <subcellularLocation>
        <location evidence="1">Cell membrane</location>
        <topology evidence="1">Multi-pass membrane protein</topology>
    </subcellularLocation>
</comment>
<dbReference type="RefSeq" id="WP_382167867.1">
    <property type="nucleotide sequence ID" value="NZ_JBHTBR010000005.1"/>
</dbReference>
<feature type="compositionally biased region" description="Polar residues" evidence="9">
    <location>
        <begin position="657"/>
        <end position="666"/>
    </location>
</feature>
<feature type="transmembrane region" description="Helical" evidence="10">
    <location>
        <begin position="70"/>
        <end position="89"/>
    </location>
</feature>
<keyword evidence="5 10" id="KW-0812">Transmembrane</keyword>
<keyword evidence="7" id="KW-0406">Ion transport</keyword>
<organism evidence="12 13">
    <name type="scientific">Hirschia litorea</name>
    <dbReference type="NCBI Taxonomy" id="1199156"/>
    <lineage>
        <taxon>Bacteria</taxon>
        <taxon>Pseudomonadati</taxon>
        <taxon>Pseudomonadota</taxon>
        <taxon>Alphaproteobacteria</taxon>
        <taxon>Hyphomonadales</taxon>
        <taxon>Hyphomonadaceae</taxon>
        <taxon>Hirschia</taxon>
    </lineage>
</organism>
<feature type="region of interest" description="Disordered" evidence="9">
    <location>
        <begin position="610"/>
        <end position="666"/>
    </location>
</feature>
<protein>
    <submittedName>
        <fullName evidence="12">Cation:proton antiporter</fullName>
    </submittedName>
</protein>
<name>A0ABW2INM8_9PROT</name>
<evidence type="ECO:0000313" key="12">
    <source>
        <dbReference type="EMBL" id="MFC7292441.1"/>
    </source>
</evidence>
<comment type="caution">
    <text evidence="12">The sequence shown here is derived from an EMBL/GenBank/DDBJ whole genome shotgun (WGS) entry which is preliminary data.</text>
</comment>
<feature type="transmembrane region" description="Helical" evidence="10">
    <location>
        <begin position="110"/>
        <end position="130"/>
    </location>
</feature>
<feature type="transmembrane region" description="Helical" evidence="10">
    <location>
        <begin position="6"/>
        <end position="24"/>
    </location>
</feature>
<feature type="transmembrane region" description="Helical" evidence="10">
    <location>
        <begin position="381"/>
        <end position="401"/>
    </location>
</feature>
<evidence type="ECO:0000256" key="2">
    <source>
        <dbReference type="ARBA" id="ARBA00022448"/>
    </source>
</evidence>
<evidence type="ECO:0000313" key="13">
    <source>
        <dbReference type="Proteomes" id="UP001596492"/>
    </source>
</evidence>
<evidence type="ECO:0000256" key="8">
    <source>
        <dbReference type="ARBA" id="ARBA00023136"/>
    </source>
</evidence>
<evidence type="ECO:0000256" key="3">
    <source>
        <dbReference type="ARBA" id="ARBA00022449"/>
    </source>
</evidence>
<evidence type="ECO:0000256" key="4">
    <source>
        <dbReference type="ARBA" id="ARBA00022475"/>
    </source>
</evidence>